<dbReference type="KEGG" id="ztr:MYCGRDRAFT_98011"/>
<evidence type="ECO:0000313" key="1">
    <source>
        <dbReference type="EMBL" id="EGP81893.1"/>
    </source>
</evidence>
<dbReference type="AlphaFoldDB" id="F9XS21"/>
<reference evidence="1 2" key="1">
    <citation type="journal article" date="2011" name="PLoS Genet.">
        <title>Finished genome of the fungal wheat pathogen Mycosphaerella graminicola reveals dispensome structure, chromosome plasticity, and stealth pathogenesis.</title>
        <authorList>
            <person name="Goodwin S.B."/>
            <person name="Ben M'barek S."/>
            <person name="Dhillon B."/>
            <person name="Wittenberg A.H.J."/>
            <person name="Crane C.F."/>
            <person name="Hane J.K."/>
            <person name="Foster A.J."/>
            <person name="Van der Lee T.A.J."/>
            <person name="Grimwood J."/>
            <person name="Aerts A."/>
            <person name="Antoniw J."/>
            <person name="Bailey A."/>
            <person name="Bluhm B."/>
            <person name="Bowler J."/>
            <person name="Bristow J."/>
            <person name="van der Burgt A."/>
            <person name="Canto-Canche B."/>
            <person name="Churchill A.C.L."/>
            <person name="Conde-Ferraez L."/>
            <person name="Cools H.J."/>
            <person name="Coutinho P.M."/>
            <person name="Csukai M."/>
            <person name="Dehal P."/>
            <person name="De Wit P."/>
            <person name="Donzelli B."/>
            <person name="van de Geest H.C."/>
            <person name="van Ham R.C.H.J."/>
            <person name="Hammond-Kosack K.E."/>
            <person name="Henrissat B."/>
            <person name="Kilian A."/>
            <person name="Kobayashi A.K."/>
            <person name="Koopmann E."/>
            <person name="Kourmpetis Y."/>
            <person name="Kuzniar A."/>
            <person name="Lindquist E."/>
            <person name="Lombard V."/>
            <person name="Maliepaard C."/>
            <person name="Martins N."/>
            <person name="Mehrabi R."/>
            <person name="Nap J.P.H."/>
            <person name="Ponomarenko A."/>
            <person name="Rudd J.J."/>
            <person name="Salamov A."/>
            <person name="Schmutz J."/>
            <person name="Schouten H.J."/>
            <person name="Shapiro H."/>
            <person name="Stergiopoulos I."/>
            <person name="Torriani S.F.F."/>
            <person name="Tu H."/>
            <person name="de Vries R.P."/>
            <person name="Waalwijk C."/>
            <person name="Ware S.B."/>
            <person name="Wiebenga A."/>
            <person name="Zwiers L.-H."/>
            <person name="Oliver R.P."/>
            <person name="Grigoriev I.V."/>
            <person name="Kema G.H.J."/>
        </authorList>
    </citation>
    <scope>NUCLEOTIDE SEQUENCE [LARGE SCALE GENOMIC DNA]</scope>
    <source>
        <strain evidence="2">CBS 115943 / IPO323</strain>
    </source>
</reference>
<accession>F9XS21</accession>
<name>F9XS21_ZYMTI</name>
<protein>
    <submittedName>
        <fullName evidence="1">Uncharacterized protein</fullName>
    </submittedName>
</protein>
<gene>
    <name evidence="1" type="ORF">MYCGRDRAFT_98011</name>
</gene>
<organism evidence="1 2">
    <name type="scientific">Zymoseptoria tritici (strain CBS 115943 / IPO323)</name>
    <name type="common">Speckled leaf blotch fungus</name>
    <name type="synonym">Septoria tritici</name>
    <dbReference type="NCBI Taxonomy" id="336722"/>
    <lineage>
        <taxon>Eukaryota</taxon>
        <taxon>Fungi</taxon>
        <taxon>Dikarya</taxon>
        <taxon>Ascomycota</taxon>
        <taxon>Pezizomycotina</taxon>
        <taxon>Dothideomycetes</taxon>
        <taxon>Dothideomycetidae</taxon>
        <taxon>Mycosphaerellales</taxon>
        <taxon>Mycosphaerellaceae</taxon>
        <taxon>Zymoseptoria</taxon>
    </lineage>
</organism>
<dbReference type="EMBL" id="CM001215">
    <property type="protein sequence ID" value="EGP81893.1"/>
    <property type="molecule type" value="Genomic_DNA"/>
</dbReference>
<dbReference type="GeneID" id="13396767"/>
<proteinExistence type="predicted"/>
<dbReference type="RefSeq" id="XP_003846917.1">
    <property type="nucleotide sequence ID" value="XM_003846869.1"/>
</dbReference>
<keyword evidence="2" id="KW-1185">Reference proteome</keyword>
<evidence type="ECO:0000313" key="2">
    <source>
        <dbReference type="Proteomes" id="UP000008062"/>
    </source>
</evidence>
<sequence length="144" mass="15432">MAHGIVGHDRARRRSTSTDLQVLDESLVTALINAYRMWRGVLLLWENVVACARASRMGCLPPGCECIFTATIVRFEVLRKVAVSRTFSVYVCCSVISSNLSSFALIKVAGGLLSLPVLIVVGSNAGRVVIVRGDLGDVILGVGE</sequence>
<dbReference type="Proteomes" id="UP000008062">
    <property type="component" value="Chromosome 20"/>
</dbReference>
<dbReference type="HOGENOM" id="CLU_1797974_0_0_1"/>
<dbReference type="InParanoid" id="F9XS21"/>